<evidence type="ECO:0000256" key="4">
    <source>
        <dbReference type="ARBA" id="ARBA00022692"/>
    </source>
</evidence>
<evidence type="ECO:0000256" key="5">
    <source>
        <dbReference type="ARBA" id="ARBA00022989"/>
    </source>
</evidence>
<dbReference type="PANTHER" id="PTHR43163">
    <property type="entry name" value="DIPEPTIDE TRANSPORT SYSTEM PERMEASE PROTEIN DPPB-RELATED"/>
    <property type="match status" value="1"/>
</dbReference>
<feature type="region of interest" description="Disordered" evidence="8">
    <location>
        <begin position="420"/>
        <end position="467"/>
    </location>
</feature>
<keyword evidence="2 7" id="KW-0813">Transport</keyword>
<dbReference type="EMBL" id="BLWD01000001">
    <property type="protein sequence ID" value="GFN08950.1"/>
    <property type="molecule type" value="Genomic_DNA"/>
</dbReference>
<dbReference type="PROSITE" id="PS50928">
    <property type="entry name" value="ABC_TM1"/>
    <property type="match status" value="1"/>
</dbReference>
<dbReference type="Proteomes" id="UP000498740">
    <property type="component" value="Unassembled WGS sequence"/>
</dbReference>
<dbReference type="InterPro" id="IPR045621">
    <property type="entry name" value="BPD_transp_1_N"/>
</dbReference>
<dbReference type="Gene3D" id="1.10.3720.10">
    <property type="entry name" value="MetI-like"/>
    <property type="match status" value="1"/>
</dbReference>
<dbReference type="GO" id="GO:0055085">
    <property type="term" value="P:transmembrane transport"/>
    <property type="evidence" value="ECO:0007669"/>
    <property type="project" value="InterPro"/>
</dbReference>
<feature type="domain" description="ABC transmembrane type-1" evidence="9">
    <location>
        <begin position="122"/>
        <end position="331"/>
    </location>
</feature>
<dbReference type="PANTHER" id="PTHR43163:SF3">
    <property type="entry name" value="PEPTIDE ABC TRANSPORTER PERMEASE PROTEIN"/>
    <property type="match status" value="1"/>
</dbReference>
<evidence type="ECO:0000313" key="11">
    <source>
        <dbReference type="Proteomes" id="UP000498740"/>
    </source>
</evidence>
<evidence type="ECO:0000313" key="10">
    <source>
        <dbReference type="EMBL" id="GFN08950.1"/>
    </source>
</evidence>
<dbReference type="Pfam" id="PF19300">
    <property type="entry name" value="BPD_transp_1_N"/>
    <property type="match status" value="1"/>
</dbReference>
<dbReference type="CDD" id="cd06261">
    <property type="entry name" value="TM_PBP2"/>
    <property type="match status" value="1"/>
</dbReference>
<protein>
    <recommendedName>
        <fullName evidence="9">ABC transmembrane type-1 domain-containing protein</fullName>
    </recommendedName>
</protein>
<feature type="transmembrane region" description="Helical" evidence="7">
    <location>
        <begin position="28"/>
        <end position="53"/>
    </location>
</feature>
<feature type="transmembrane region" description="Helical" evidence="7">
    <location>
        <begin position="308"/>
        <end position="331"/>
    </location>
</feature>
<sequence length="467" mass="49487">MTTTEPQVTSARRRGVAVARTRHASARVLAVLARSVAIFVPVFLVATFVTFALRSLSGLSPARIQLGEDATPEAIGRIEAEWGLDKPFLAQYWDWFTGVLHGELGTSWVNGADISTLIGLGLGVSLSVATFALVIGVLVGFLLGTVAALRRTTPIDRAITGFVTVISVMPAFVVGIVLVAILAVGLGLFPSAGYIPAEQGIGPWLAHITLPALALSFDVIADVARQLRSSLIGAYQENYVTGAVVRGLSPRRIFFGHVLRNGLGPTLATLGQKFPALVGASVVTEWIFGLQGFGRFANDSAQAGDVPAVQGVLVVSIALVVSFNLIINLVLARVMPASQRGCDHGAPRSRTYVRTDRRRHPRRDRAPRAPRPVARSQNPWPPATTRSRRSPAPTGWARTTSAAMCSAGCWTAPASASSARWRSPWWPSSSARSPASCRSTSAAPSSGSPSASRTPWSPCRSCSSPSR</sequence>
<keyword evidence="6 7" id="KW-0472">Membrane</keyword>
<evidence type="ECO:0000256" key="3">
    <source>
        <dbReference type="ARBA" id="ARBA00022475"/>
    </source>
</evidence>
<dbReference type="SUPFAM" id="SSF161098">
    <property type="entry name" value="MetI-like"/>
    <property type="match status" value="1"/>
</dbReference>
<comment type="subcellular location">
    <subcellularLocation>
        <location evidence="1 7">Cell membrane</location>
        <topology evidence="1 7">Multi-pass membrane protein</topology>
    </subcellularLocation>
</comment>
<keyword evidence="5 7" id="KW-1133">Transmembrane helix</keyword>
<reference evidence="10 11" key="1">
    <citation type="submission" date="2020-05" db="EMBL/GenBank/DDBJ databases">
        <title>Whole genome shotgun sequence of Streptomyces microflavus NBRC 13062.</title>
        <authorList>
            <person name="Komaki H."/>
            <person name="Tamura T."/>
        </authorList>
    </citation>
    <scope>NUCLEOTIDE SEQUENCE [LARGE SCALE GENOMIC DNA]</scope>
    <source>
        <strain evidence="10 11">NBRC 13062</strain>
    </source>
</reference>
<name>A0A7J0D2L5_STRMI</name>
<feature type="region of interest" description="Disordered" evidence="8">
    <location>
        <begin position="339"/>
        <end position="397"/>
    </location>
</feature>
<dbReference type="InterPro" id="IPR000515">
    <property type="entry name" value="MetI-like"/>
</dbReference>
<comment type="caution">
    <text evidence="10">The sequence shown here is derived from an EMBL/GenBank/DDBJ whole genome shotgun (WGS) entry which is preliminary data.</text>
</comment>
<comment type="similarity">
    <text evidence="7">Belongs to the binding-protein-dependent transport system permease family.</text>
</comment>
<feature type="transmembrane region" description="Helical" evidence="7">
    <location>
        <begin position="161"/>
        <end position="189"/>
    </location>
</feature>
<accession>A0A7J0D2L5</accession>
<evidence type="ECO:0000256" key="8">
    <source>
        <dbReference type="SAM" id="MobiDB-lite"/>
    </source>
</evidence>
<proteinExistence type="inferred from homology"/>
<evidence type="ECO:0000259" key="9">
    <source>
        <dbReference type="PROSITE" id="PS50928"/>
    </source>
</evidence>
<evidence type="ECO:0000256" key="2">
    <source>
        <dbReference type="ARBA" id="ARBA00022448"/>
    </source>
</evidence>
<dbReference type="AlphaFoldDB" id="A0A7J0D2L5"/>
<gene>
    <name evidence="10" type="ORF">Smic_75060</name>
</gene>
<evidence type="ECO:0000256" key="7">
    <source>
        <dbReference type="RuleBase" id="RU363032"/>
    </source>
</evidence>
<feature type="transmembrane region" description="Helical" evidence="7">
    <location>
        <begin position="117"/>
        <end position="149"/>
    </location>
</feature>
<organism evidence="10 11">
    <name type="scientific">Streptomyces microflavus</name>
    <name type="common">Streptomyces lipmanii</name>
    <dbReference type="NCBI Taxonomy" id="1919"/>
    <lineage>
        <taxon>Bacteria</taxon>
        <taxon>Bacillati</taxon>
        <taxon>Actinomycetota</taxon>
        <taxon>Actinomycetes</taxon>
        <taxon>Kitasatosporales</taxon>
        <taxon>Streptomycetaceae</taxon>
        <taxon>Streptomyces</taxon>
    </lineage>
</organism>
<keyword evidence="4 7" id="KW-0812">Transmembrane</keyword>
<evidence type="ECO:0000256" key="6">
    <source>
        <dbReference type="ARBA" id="ARBA00023136"/>
    </source>
</evidence>
<dbReference type="InterPro" id="IPR035906">
    <property type="entry name" value="MetI-like_sf"/>
</dbReference>
<keyword evidence="3" id="KW-1003">Cell membrane</keyword>
<dbReference type="Pfam" id="PF00528">
    <property type="entry name" value="BPD_transp_1"/>
    <property type="match status" value="1"/>
</dbReference>
<evidence type="ECO:0000256" key="1">
    <source>
        <dbReference type="ARBA" id="ARBA00004651"/>
    </source>
</evidence>
<dbReference type="GO" id="GO:0005886">
    <property type="term" value="C:plasma membrane"/>
    <property type="evidence" value="ECO:0007669"/>
    <property type="project" value="UniProtKB-SubCell"/>
</dbReference>
<feature type="compositionally biased region" description="Basic residues" evidence="8">
    <location>
        <begin position="356"/>
        <end position="365"/>
    </location>
</feature>